<comment type="caution">
    <text evidence="1">The sequence shown here is derived from an EMBL/GenBank/DDBJ whole genome shotgun (WGS) entry which is preliminary data.</text>
</comment>
<reference evidence="1 2" key="1">
    <citation type="submission" date="2020-04" db="EMBL/GenBank/DDBJ databases">
        <title>Sphingobium sp. AR-3-1 isolated from Arctic soil.</title>
        <authorList>
            <person name="Dahal R.H."/>
            <person name="Chaudhary D.K."/>
        </authorList>
    </citation>
    <scope>NUCLEOTIDE SEQUENCE [LARGE SCALE GENOMIC DNA]</scope>
    <source>
        <strain evidence="1 2">AR-3-1</strain>
    </source>
</reference>
<gene>
    <name evidence="1" type="ORF">HHL08_08680</name>
</gene>
<name>A0A7X9ZT41_9SPHN</name>
<keyword evidence="2" id="KW-1185">Reference proteome</keyword>
<evidence type="ECO:0000313" key="2">
    <source>
        <dbReference type="Proteomes" id="UP000519023"/>
    </source>
</evidence>
<organism evidence="1 2">
    <name type="scientific">Sphingobium psychrophilum</name>
    <dbReference type="NCBI Taxonomy" id="2728834"/>
    <lineage>
        <taxon>Bacteria</taxon>
        <taxon>Pseudomonadati</taxon>
        <taxon>Pseudomonadota</taxon>
        <taxon>Alphaproteobacteria</taxon>
        <taxon>Sphingomonadales</taxon>
        <taxon>Sphingomonadaceae</taxon>
        <taxon>Sphingobium</taxon>
    </lineage>
</organism>
<dbReference type="Proteomes" id="UP000519023">
    <property type="component" value="Unassembled WGS sequence"/>
</dbReference>
<sequence length="112" mass="12492">MSWIFAMPRSSIHASQAAIHLPTKATALAARRHGEIVNPPPVAVGTDHSRSDELVVQEARQNSRGRRREGPFGIGFWIVPRLEQVGHPPQCNSGFDLGRTEATYLQYRRHQG</sequence>
<proteinExistence type="predicted"/>
<accession>A0A7X9ZT41</accession>
<dbReference type="EMBL" id="JABBFV010000005">
    <property type="protein sequence ID" value="NML10226.1"/>
    <property type="molecule type" value="Genomic_DNA"/>
</dbReference>
<dbReference type="AlphaFoldDB" id="A0A7X9ZT41"/>
<protein>
    <submittedName>
        <fullName evidence="1">Uncharacterized protein</fullName>
    </submittedName>
</protein>
<evidence type="ECO:0000313" key="1">
    <source>
        <dbReference type="EMBL" id="NML10226.1"/>
    </source>
</evidence>